<dbReference type="Gene3D" id="2.40.50.1020">
    <property type="entry name" value="LytTr DNA-binding domain"/>
    <property type="match status" value="1"/>
</dbReference>
<comment type="caution">
    <text evidence="2">The sequence shown here is derived from an EMBL/GenBank/DDBJ whole genome shotgun (WGS) entry which is preliminary data.</text>
</comment>
<sequence length="125" mass="14509">MLISVTDDVHGKNGIINVEVSEILFLEFDMVDRWVTVHTLEAKYYITGTLSYWADSLKGSGFEFEKADRNVVIHVPMIKRMDRVFAHAYFEYEINHKSKKVTLSQKHFKQILTKMRVANMGIVVV</sequence>
<evidence type="ECO:0000313" key="2">
    <source>
        <dbReference type="EMBL" id="MEQ4483906.1"/>
    </source>
</evidence>
<name>A0ABV1KV03_9BACL</name>
<dbReference type="Pfam" id="PF04397">
    <property type="entry name" value="LytTR"/>
    <property type="match status" value="1"/>
</dbReference>
<evidence type="ECO:0000259" key="1">
    <source>
        <dbReference type="SMART" id="SM00850"/>
    </source>
</evidence>
<dbReference type="RefSeq" id="WP_232186292.1">
    <property type="nucleotide sequence ID" value="NZ_JAIOAP010000008.1"/>
</dbReference>
<protein>
    <submittedName>
        <fullName evidence="2">LytTR family transcriptional regulator DNA-binding domain-containing protein</fullName>
    </submittedName>
</protein>
<keyword evidence="3" id="KW-1185">Reference proteome</keyword>
<feature type="domain" description="HTH LytTR-type" evidence="1">
    <location>
        <begin position="13"/>
        <end position="116"/>
    </location>
</feature>
<proteinExistence type="predicted"/>
<evidence type="ECO:0000313" key="3">
    <source>
        <dbReference type="Proteomes" id="UP001493487"/>
    </source>
</evidence>
<keyword evidence="2" id="KW-0238">DNA-binding</keyword>
<gene>
    <name evidence="2" type="ORF">QJS35_16030</name>
</gene>
<dbReference type="InterPro" id="IPR007492">
    <property type="entry name" value="LytTR_DNA-bd_dom"/>
</dbReference>
<dbReference type="GO" id="GO:0003677">
    <property type="term" value="F:DNA binding"/>
    <property type="evidence" value="ECO:0007669"/>
    <property type="project" value="UniProtKB-KW"/>
</dbReference>
<organism evidence="2 3">
    <name type="scientific">Cohnella silvisoli</name>
    <dbReference type="NCBI Taxonomy" id="2873699"/>
    <lineage>
        <taxon>Bacteria</taxon>
        <taxon>Bacillati</taxon>
        <taxon>Bacillota</taxon>
        <taxon>Bacilli</taxon>
        <taxon>Bacillales</taxon>
        <taxon>Paenibacillaceae</taxon>
        <taxon>Cohnella</taxon>
    </lineage>
</organism>
<reference evidence="2 3" key="1">
    <citation type="journal article" date="2023" name="Genome Announc.">
        <title>Pan-Genome Analyses of the Genus Cohnella and Proposal of the Novel Species Cohnella silvisoli sp. nov., Isolated from Forest Soil.</title>
        <authorList>
            <person name="Wang C."/>
            <person name="Mao L."/>
            <person name="Bao G."/>
            <person name="Zhu H."/>
        </authorList>
    </citation>
    <scope>NUCLEOTIDE SEQUENCE [LARGE SCALE GENOMIC DNA]</scope>
    <source>
        <strain evidence="2 3">NL03-T5-1</strain>
    </source>
</reference>
<dbReference type="EMBL" id="JASKHM010000009">
    <property type="protein sequence ID" value="MEQ4483906.1"/>
    <property type="molecule type" value="Genomic_DNA"/>
</dbReference>
<dbReference type="SMART" id="SM00850">
    <property type="entry name" value="LytTR"/>
    <property type="match status" value="1"/>
</dbReference>
<accession>A0ABV1KV03</accession>
<dbReference type="Proteomes" id="UP001493487">
    <property type="component" value="Unassembled WGS sequence"/>
</dbReference>